<evidence type="ECO:0000259" key="1">
    <source>
        <dbReference type="PROSITE" id="PS50943"/>
    </source>
</evidence>
<organism evidence="3 4">
    <name type="scientific">Chishuiella changwenlii</name>
    <dbReference type="NCBI Taxonomy" id="1434701"/>
    <lineage>
        <taxon>Bacteria</taxon>
        <taxon>Pseudomonadati</taxon>
        <taxon>Bacteroidota</taxon>
        <taxon>Flavobacteriia</taxon>
        <taxon>Flavobacteriales</taxon>
        <taxon>Weeksellaceae</taxon>
        <taxon>Chishuiella</taxon>
    </lineage>
</organism>
<reference evidence="2" key="1">
    <citation type="journal article" date="2014" name="Int. J. Syst. Evol. Microbiol.">
        <title>Complete genome of a new Firmicutes species belonging to the dominant human colonic microbiota ('Ruminococcus bicirculans') reveals two chromosomes and a selective capacity to utilize plant glucans.</title>
        <authorList>
            <consortium name="NISC Comparative Sequencing Program"/>
            <person name="Wegmann U."/>
            <person name="Louis P."/>
            <person name="Goesmann A."/>
            <person name="Henrissat B."/>
            <person name="Duncan S.H."/>
            <person name="Flint H.J."/>
        </authorList>
    </citation>
    <scope>NUCLEOTIDE SEQUENCE</scope>
    <source>
        <strain evidence="2">CGMCC 1.12707</strain>
    </source>
</reference>
<dbReference type="EMBL" id="FRBH01000010">
    <property type="protein sequence ID" value="SHL49457.1"/>
    <property type="molecule type" value="Genomic_DNA"/>
</dbReference>
<dbReference type="GO" id="GO:0003677">
    <property type="term" value="F:DNA binding"/>
    <property type="evidence" value="ECO:0007669"/>
    <property type="project" value="InterPro"/>
</dbReference>
<sequence length="190" mass="22007">MSNINDRIKDLVLFFANGNNSLFASKLGISEANVRNYISKTEPKFNILEKIANNFEINFEWLLTGKGEMLKQESEIVNLEKNSFENLSIEEKLKAIFIQNKALKEKIDNVSTSNKQALLEVENRIFGDVKKNMKKFTLQDIYLLIEDVETKQETQHDIFNNILAESKILEFLKSLETNEHNIDPTKTFTK</sequence>
<evidence type="ECO:0000313" key="2">
    <source>
        <dbReference type="EMBL" id="GGE95736.1"/>
    </source>
</evidence>
<reference evidence="3" key="3">
    <citation type="submission" date="2016-11" db="EMBL/GenBank/DDBJ databases">
        <authorList>
            <person name="Jaros S."/>
            <person name="Januszkiewicz K."/>
            <person name="Wedrychowicz H."/>
        </authorList>
    </citation>
    <scope>NUCLEOTIDE SEQUENCE [LARGE SCALE GENOMIC DNA]</scope>
    <source>
        <strain evidence="3">DSM 27989</strain>
    </source>
</reference>
<dbReference type="RefSeq" id="WP_229731822.1">
    <property type="nucleotide sequence ID" value="NZ_BMFL01000007.1"/>
</dbReference>
<dbReference type="PROSITE" id="PS50943">
    <property type="entry name" value="HTH_CROC1"/>
    <property type="match status" value="1"/>
</dbReference>
<dbReference type="Proteomes" id="UP000650994">
    <property type="component" value="Unassembled WGS sequence"/>
</dbReference>
<dbReference type="InterPro" id="IPR001387">
    <property type="entry name" value="Cro/C1-type_HTH"/>
</dbReference>
<dbReference type="Proteomes" id="UP000184120">
    <property type="component" value="Unassembled WGS sequence"/>
</dbReference>
<reference evidence="4" key="2">
    <citation type="submission" date="2016-11" db="EMBL/GenBank/DDBJ databases">
        <authorList>
            <person name="Varghese N."/>
            <person name="Submissions S."/>
        </authorList>
    </citation>
    <scope>NUCLEOTIDE SEQUENCE [LARGE SCALE GENOMIC DNA]</scope>
    <source>
        <strain evidence="4">DSM 27989</strain>
    </source>
</reference>
<dbReference type="AlphaFoldDB" id="A0A1M7B3F0"/>
<proteinExistence type="predicted"/>
<evidence type="ECO:0000313" key="4">
    <source>
        <dbReference type="Proteomes" id="UP000184120"/>
    </source>
</evidence>
<gene>
    <name evidence="2" type="ORF">GCM10010984_11540</name>
    <name evidence="3" type="ORF">SAMN05443634_11031</name>
</gene>
<dbReference type="InterPro" id="IPR010982">
    <property type="entry name" value="Lambda_DNA-bd_dom_sf"/>
</dbReference>
<dbReference type="CDD" id="cd00093">
    <property type="entry name" value="HTH_XRE"/>
    <property type="match status" value="1"/>
</dbReference>
<dbReference type="Gene3D" id="1.10.260.40">
    <property type="entry name" value="lambda repressor-like DNA-binding domains"/>
    <property type="match status" value="1"/>
</dbReference>
<dbReference type="EMBL" id="BMFL01000007">
    <property type="protein sequence ID" value="GGE95736.1"/>
    <property type="molecule type" value="Genomic_DNA"/>
</dbReference>
<evidence type="ECO:0000313" key="5">
    <source>
        <dbReference type="Proteomes" id="UP000650994"/>
    </source>
</evidence>
<reference evidence="5" key="4">
    <citation type="journal article" date="2019" name="Int. J. Syst. Evol. Microbiol.">
        <title>The Global Catalogue of Microorganisms (GCM) 10K type strain sequencing project: providing services to taxonomists for standard genome sequencing and annotation.</title>
        <authorList>
            <consortium name="The Broad Institute Genomics Platform"/>
            <consortium name="The Broad Institute Genome Sequencing Center for Infectious Disease"/>
            <person name="Wu L."/>
            <person name="Ma J."/>
        </authorList>
    </citation>
    <scope>NUCLEOTIDE SEQUENCE [LARGE SCALE GENOMIC DNA]</scope>
    <source>
        <strain evidence="5">CGMCC 1.12707</strain>
    </source>
</reference>
<feature type="domain" description="HTH cro/C1-type" evidence="1">
    <location>
        <begin position="23"/>
        <end position="62"/>
    </location>
</feature>
<name>A0A1M7B3F0_9FLAO</name>
<keyword evidence="5" id="KW-1185">Reference proteome</keyword>
<accession>A0A1M7B3F0</accession>
<reference evidence="2" key="5">
    <citation type="submission" date="2024-05" db="EMBL/GenBank/DDBJ databases">
        <authorList>
            <person name="Sun Q."/>
            <person name="Zhou Y."/>
        </authorList>
    </citation>
    <scope>NUCLEOTIDE SEQUENCE</scope>
    <source>
        <strain evidence="2">CGMCC 1.12707</strain>
    </source>
</reference>
<protein>
    <recommendedName>
        <fullName evidence="1">HTH cro/C1-type domain-containing protein</fullName>
    </recommendedName>
</protein>
<evidence type="ECO:0000313" key="3">
    <source>
        <dbReference type="EMBL" id="SHL49457.1"/>
    </source>
</evidence>